<evidence type="ECO:0000259" key="3">
    <source>
        <dbReference type="PROSITE" id="PS50110"/>
    </source>
</evidence>
<dbReference type="Gene3D" id="3.40.50.2300">
    <property type="match status" value="1"/>
</dbReference>
<dbReference type="PANTHER" id="PTHR44591:SF3">
    <property type="entry name" value="RESPONSE REGULATORY DOMAIN-CONTAINING PROTEIN"/>
    <property type="match status" value="1"/>
</dbReference>
<feature type="domain" description="Response regulatory" evidence="3">
    <location>
        <begin position="6"/>
        <end position="122"/>
    </location>
</feature>
<dbReference type="InterPro" id="IPR011006">
    <property type="entry name" value="CheY-like_superfamily"/>
</dbReference>
<evidence type="ECO:0000313" key="5">
    <source>
        <dbReference type="Proteomes" id="UP001218579"/>
    </source>
</evidence>
<gene>
    <name evidence="4" type="ORF">PQU98_15335</name>
</gene>
<dbReference type="RefSeq" id="WP_272745840.1">
    <property type="nucleotide sequence ID" value="NZ_JAQQKV010000004.1"/>
</dbReference>
<proteinExistence type="predicted"/>
<dbReference type="InterPro" id="IPR050595">
    <property type="entry name" value="Bact_response_regulator"/>
</dbReference>
<dbReference type="SMART" id="SM00448">
    <property type="entry name" value="REC"/>
    <property type="match status" value="1"/>
</dbReference>
<dbReference type="Proteomes" id="UP001218579">
    <property type="component" value="Unassembled WGS sequence"/>
</dbReference>
<keyword evidence="1 2" id="KW-0597">Phosphoprotein</keyword>
<dbReference type="PANTHER" id="PTHR44591">
    <property type="entry name" value="STRESS RESPONSE REGULATOR PROTEIN 1"/>
    <property type="match status" value="1"/>
</dbReference>
<dbReference type="Pfam" id="PF00072">
    <property type="entry name" value="Response_reg"/>
    <property type="match status" value="1"/>
</dbReference>
<dbReference type="EMBL" id="JAQQKV010000004">
    <property type="protein sequence ID" value="MDC7677515.1"/>
    <property type="molecule type" value="Genomic_DNA"/>
</dbReference>
<dbReference type="SUPFAM" id="SSF52172">
    <property type="entry name" value="CheY-like"/>
    <property type="match status" value="1"/>
</dbReference>
<dbReference type="PROSITE" id="PS50110">
    <property type="entry name" value="RESPONSE_REGULATORY"/>
    <property type="match status" value="1"/>
</dbReference>
<accession>A0ABT5HN10</accession>
<evidence type="ECO:0000256" key="1">
    <source>
        <dbReference type="ARBA" id="ARBA00022553"/>
    </source>
</evidence>
<organism evidence="4 5">
    <name type="scientific">Asticcacaulis machinosus</name>
    <dbReference type="NCBI Taxonomy" id="2984211"/>
    <lineage>
        <taxon>Bacteria</taxon>
        <taxon>Pseudomonadati</taxon>
        <taxon>Pseudomonadota</taxon>
        <taxon>Alphaproteobacteria</taxon>
        <taxon>Caulobacterales</taxon>
        <taxon>Caulobacteraceae</taxon>
        <taxon>Asticcacaulis</taxon>
    </lineage>
</organism>
<evidence type="ECO:0000256" key="2">
    <source>
        <dbReference type="PROSITE-ProRule" id="PRU00169"/>
    </source>
</evidence>
<protein>
    <submittedName>
        <fullName evidence="4">Response regulator</fullName>
    </submittedName>
</protein>
<keyword evidence="5" id="KW-1185">Reference proteome</keyword>
<comment type="caution">
    <text evidence="4">The sequence shown here is derived from an EMBL/GenBank/DDBJ whole genome shotgun (WGS) entry which is preliminary data.</text>
</comment>
<evidence type="ECO:0000313" key="4">
    <source>
        <dbReference type="EMBL" id="MDC7677515.1"/>
    </source>
</evidence>
<name>A0ABT5HN10_9CAUL</name>
<feature type="modified residue" description="4-aspartylphosphate" evidence="2">
    <location>
        <position position="55"/>
    </location>
</feature>
<reference evidence="4 5" key="1">
    <citation type="submission" date="2023-01" db="EMBL/GenBank/DDBJ databases">
        <title>Novel species of the genus Asticcacaulis isolated from rivers.</title>
        <authorList>
            <person name="Lu H."/>
        </authorList>
    </citation>
    <scope>NUCLEOTIDE SEQUENCE [LARGE SCALE GENOMIC DNA]</scope>
    <source>
        <strain evidence="4 5">LKC15W</strain>
    </source>
</reference>
<dbReference type="InterPro" id="IPR001789">
    <property type="entry name" value="Sig_transdc_resp-reg_receiver"/>
</dbReference>
<sequence length="138" mass="15398">MAERPRILVIDDDEDVQILLKTGLGGLGFKVETADSGMMGLASLLQFLPDMILLDMEMPDMDGLTFLKRRNEFNALKAIPVIIVSAKGMNSDVAASLDAGANYYITKPFELHHLNLAITRFLARRRPSTPNETTQVYW</sequence>